<evidence type="ECO:0000313" key="2">
    <source>
        <dbReference type="EMBL" id="WUP53021.1"/>
    </source>
</evidence>
<dbReference type="EMBL" id="CP108084">
    <property type="protein sequence ID" value="WUP53021.1"/>
    <property type="molecule type" value="Genomic_DNA"/>
</dbReference>
<evidence type="ECO:0000256" key="1">
    <source>
        <dbReference type="SAM" id="MobiDB-lite"/>
    </source>
</evidence>
<sequence>MLRSDEQPRPGPPCRQRHPRGRSGAACFVRGVPARRSDDSRAAASAGLVLAAVAAGLPVRSRAALSRPASDSDQSWPLAEGRGAVNDGREQAILAVHVRGLDGMCAGCRAWWSRLTPYPCWQVEWATSQQARTITARFLEGVR</sequence>
<evidence type="ECO:0000313" key="3">
    <source>
        <dbReference type="Proteomes" id="UP001432190"/>
    </source>
</evidence>
<accession>A0ABZ1SEP0</accession>
<name>A0ABZ1SEP0_9ACTN</name>
<reference evidence="2" key="1">
    <citation type="submission" date="2022-10" db="EMBL/GenBank/DDBJ databases">
        <title>The complete genomes of actinobacterial strains from the NBC collection.</title>
        <authorList>
            <person name="Joergensen T.S."/>
            <person name="Alvarez Arevalo M."/>
            <person name="Sterndorff E.B."/>
            <person name="Faurdal D."/>
            <person name="Vuksanovic O."/>
            <person name="Mourched A.-S."/>
            <person name="Charusanti P."/>
            <person name="Shaw S."/>
            <person name="Blin K."/>
            <person name="Weber T."/>
        </authorList>
    </citation>
    <scope>NUCLEOTIDE SEQUENCE</scope>
    <source>
        <strain evidence="2">NBC_00256</strain>
    </source>
</reference>
<dbReference type="Proteomes" id="UP001432190">
    <property type="component" value="Chromosome"/>
</dbReference>
<feature type="region of interest" description="Disordered" evidence="1">
    <location>
        <begin position="63"/>
        <end position="83"/>
    </location>
</feature>
<gene>
    <name evidence="2" type="ORF">OG994_23420</name>
</gene>
<protein>
    <submittedName>
        <fullName evidence="2">Uncharacterized protein</fullName>
    </submittedName>
</protein>
<feature type="region of interest" description="Disordered" evidence="1">
    <location>
        <begin position="1"/>
        <end position="22"/>
    </location>
</feature>
<keyword evidence="3" id="KW-1185">Reference proteome</keyword>
<organism evidence="2 3">
    <name type="scientific">Micromonospora globbae</name>
    <dbReference type="NCBI Taxonomy" id="1894969"/>
    <lineage>
        <taxon>Bacteria</taxon>
        <taxon>Bacillati</taxon>
        <taxon>Actinomycetota</taxon>
        <taxon>Actinomycetes</taxon>
        <taxon>Micromonosporales</taxon>
        <taxon>Micromonosporaceae</taxon>
        <taxon>Micromonospora</taxon>
    </lineage>
</organism>
<proteinExistence type="predicted"/>